<accession>A0A8B9VJK4</accession>
<evidence type="ECO:0000313" key="2">
    <source>
        <dbReference type="Ensembl" id="ENSAZOP00000023205.1"/>
    </source>
</evidence>
<dbReference type="AlphaFoldDB" id="A0A8B9VJK4"/>
<dbReference type="Proteomes" id="UP000694549">
    <property type="component" value="Unplaced"/>
</dbReference>
<dbReference type="Ensembl" id="ENSAZOT00000024914.1">
    <property type="protein sequence ID" value="ENSAZOP00000023205.1"/>
    <property type="gene ID" value="ENSAZOG00000014999.1"/>
</dbReference>
<proteinExistence type="predicted"/>
<evidence type="ECO:0000313" key="3">
    <source>
        <dbReference type="Proteomes" id="UP000694549"/>
    </source>
</evidence>
<name>A0A8B9VJK4_9AVES</name>
<reference evidence="2" key="1">
    <citation type="submission" date="2025-08" db="UniProtKB">
        <authorList>
            <consortium name="Ensembl"/>
        </authorList>
    </citation>
    <scope>IDENTIFICATION</scope>
</reference>
<evidence type="ECO:0000256" key="1">
    <source>
        <dbReference type="SAM" id="MobiDB-lite"/>
    </source>
</evidence>
<feature type="region of interest" description="Disordered" evidence="1">
    <location>
        <begin position="74"/>
        <end position="101"/>
    </location>
</feature>
<keyword evidence="3" id="KW-1185">Reference proteome</keyword>
<reference evidence="2" key="2">
    <citation type="submission" date="2025-09" db="UniProtKB">
        <authorList>
            <consortium name="Ensembl"/>
        </authorList>
    </citation>
    <scope>IDENTIFICATION</scope>
</reference>
<sequence>LRAGGSPSTSLLASRGLSCCLPDFPVPASQGRGEVLTPTWIHAFPKSSPRNARLLSSLQLWRMPGAEKSLKWEPGRVLHSSSPNTQHREASFLQHKINPWL</sequence>
<organism evidence="2 3">
    <name type="scientific">Anas zonorhyncha</name>
    <name type="common">Eastern spot-billed duck</name>
    <dbReference type="NCBI Taxonomy" id="75864"/>
    <lineage>
        <taxon>Eukaryota</taxon>
        <taxon>Metazoa</taxon>
        <taxon>Chordata</taxon>
        <taxon>Craniata</taxon>
        <taxon>Vertebrata</taxon>
        <taxon>Euteleostomi</taxon>
        <taxon>Archelosauria</taxon>
        <taxon>Archosauria</taxon>
        <taxon>Dinosauria</taxon>
        <taxon>Saurischia</taxon>
        <taxon>Theropoda</taxon>
        <taxon>Coelurosauria</taxon>
        <taxon>Aves</taxon>
        <taxon>Neognathae</taxon>
        <taxon>Galloanserae</taxon>
        <taxon>Anseriformes</taxon>
        <taxon>Anatidae</taxon>
        <taxon>Anatinae</taxon>
        <taxon>Anas</taxon>
    </lineage>
</organism>
<protein>
    <submittedName>
        <fullName evidence="2">Uncharacterized protein</fullName>
    </submittedName>
</protein>